<dbReference type="PANTHER" id="PTHR24106">
    <property type="entry name" value="NACHT, LRR AND CARD DOMAINS-CONTAINING"/>
    <property type="match status" value="1"/>
</dbReference>
<sequence length="393" mass="43518">MDLLVSHSFLKVEIHSLISVLNTFRTNLAKKFQCLYEGAAKQRSPTLLNEIYTELYIIEGESGEIVNEHEVRQTEILFRRTAAAEDTPIKRNDILKPLPEQDKPIRTVLTKGVAGIGKTLCLDECRLAPDFQTSARLTDVSESASVDVLLVNLIVGNLLPSALIWITSRPASSDLIPSEYVHRVTEIRGFNDPQNEEYFKKRISNQSLANTIIKHLKSTRSLHIMCHIPMFCWISATVLEKMLSQAESGEIPKTLTQMLNDRGVTDEGCFALASALRSYPSHPRELTLSRNKLGDFGVKQLAAALENPYCKLEILKLSDCTDLASALRSNPLHLRHLNLSGNKLGDSGVKLHSAKLESCKLEILTSLMCTPLKLKVCANGSVFGRLGRGAAGE</sequence>
<evidence type="ECO:0000313" key="7">
    <source>
        <dbReference type="Proteomes" id="UP000830375"/>
    </source>
</evidence>
<keyword evidence="1" id="KW-0433">Leucine-rich repeat</keyword>
<dbReference type="Gene3D" id="3.40.50.300">
    <property type="entry name" value="P-loop containing nucleotide triphosphate hydrolases"/>
    <property type="match status" value="1"/>
</dbReference>
<dbReference type="InterPro" id="IPR007111">
    <property type="entry name" value="NACHT_NTPase"/>
</dbReference>
<evidence type="ECO:0000256" key="3">
    <source>
        <dbReference type="ARBA" id="ARBA00022741"/>
    </source>
</evidence>
<evidence type="ECO:0000259" key="5">
    <source>
        <dbReference type="SMART" id="SM01288"/>
    </source>
</evidence>
<dbReference type="Pfam" id="PF14484">
    <property type="entry name" value="FISNA"/>
    <property type="match status" value="1"/>
</dbReference>
<dbReference type="Gene3D" id="3.80.10.10">
    <property type="entry name" value="Ribonuclease Inhibitor"/>
    <property type="match status" value="1"/>
</dbReference>
<dbReference type="InterPro" id="IPR001611">
    <property type="entry name" value="Leu-rich_rpt"/>
</dbReference>
<evidence type="ECO:0000256" key="1">
    <source>
        <dbReference type="ARBA" id="ARBA00022614"/>
    </source>
</evidence>
<keyword evidence="7" id="KW-1185">Reference proteome</keyword>
<protein>
    <submittedName>
        <fullName evidence="6">NLR family CARD domain-containing protein 3</fullName>
    </submittedName>
</protein>
<keyword evidence="4" id="KW-0067">ATP-binding</keyword>
<dbReference type="InterPro" id="IPR051261">
    <property type="entry name" value="NLR"/>
</dbReference>
<dbReference type="InterPro" id="IPR027417">
    <property type="entry name" value="P-loop_NTPase"/>
</dbReference>
<dbReference type="SMART" id="SM01288">
    <property type="entry name" value="FISNA"/>
    <property type="match status" value="1"/>
</dbReference>
<evidence type="ECO:0000256" key="4">
    <source>
        <dbReference type="ARBA" id="ARBA00022840"/>
    </source>
</evidence>
<dbReference type="Pfam" id="PF13516">
    <property type="entry name" value="LRR_6"/>
    <property type="match status" value="1"/>
</dbReference>
<gene>
    <name evidence="6" type="ORF">H4Q32_014414</name>
</gene>
<dbReference type="InterPro" id="IPR032675">
    <property type="entry name" value="LRR_dom_sf"/>
</dbReference>
<dbReference type="SUPFAM" id="SSF52047">
    <property type="entry name" value="RNI-like"/>
    <property type="match status" value="1"/>
</dbReference>
<keyword evidence="2" id="KW-0677">Repeat</keyword>
<name>A0ABQ8LPX4_LABRO</name>
<keyword evidence="3" id="KW-0547">Nucleotide-binding</keyword>
<evidence type="ECO:0000256" key="2">
    <source>
        <dbReference type="ARBA" id="ARBA00022737"/>
    </source>
</evidence>
<feature type="domain" description="FISNA" evidence="5">
    <location>
        <begin position="23"/>
        <end position="96"/>
    </location>
</feature>
<proteinExistence type="predicted"/>
<dbReference type="EMBL" id="JACTAM010000020">
    <property type="protein sequence ID" value="KAI2651688.1"/>
    <property type="molecule type" value="Genomic_DNA"/>
</dbReference>
<organism evidence="6 7">
    <name type="scientific">Labeo rohita</name>
    <name type="common">Indian major carp</name>
    <name type="synonym">Cyprinus rohita</name>
    <dbReference type="NCBI Taxonomy" id="84645"/>
    <lineage>
        <taxon>Eukaryota</taxon>
        <taxon>Metazoa</taxon>
        <taxon>Chordata</taxon>
        <taxon>Craniata</taxon>
        <taxon>Vertebrata</taxon>
        <taxon>Euteleostomi</taxon>
        <taxon>Actinopterygii</taxon>
        <taxon>Neopterygii</taxon>
        <taxon>Teleostei</taxon>
        <taxon>Ostariophysi</taxon>
        <taxon>Cypriniformes</taxon>
        <taxon>Cyprinidae</taxon>
        <taxon>Labeoninae</taxon>
        <taxon>Labeonini</taxon>
        <taxon>Labeo</taxon>
    </lineage>
</organism>
<comment type="caution">
    <text evidence="6">The sequence shown here is derived from an EMBL/GenBank/DDBJ whole genome shotgun (WGS) entry which is preliminary data.</text>
</comment>
<evidence type="ECO:0000313" key="6">
    <source>
        <dbReference type="EMBL" id="KAI2651688.1"/>
    </source>
</evidence>
<dbReference type="SMART" id="SM00368">
    <property type="entry name" value="LRR_RI"/>
    <property type="match status" value="4"/>
</dbReference>
<reference evidence="6 7" key="1">
    <citation type="submission" date="2022-01" db="EMBL/GenBank/DDBJ databases">
        <title>A high-quality chromosome-level genome assembly of rohu carp, Labeo rohita.</title>
        <authorList>
            <person name="Arick M.A. II"/>
            <person name="Hsu C.-Y."/>
            <person name="Magbanua Z."/>
            <person name="Pechanova O."/>
            <person name="Grover C."/>
            <person name="Miller E."/>
            <person name="Thrash A."/>
            <person name="Ezzel L."/>
            <person name="Alam S."/>
            <person name="Benzie J."/>
            <person name="Hamilton M."/>
            <person name="Karsi A."/>
            <person name="Lawrence M.L."/>
            <person name="Peterson D.G."/>
        </authorList>
    </citation>
    <scope>NUCLEOTIDE SEQUENCE [LARGE SCALE GENOMIC DNA]</scope>
    <source>
        <strain evidence="7">BAU-BD-2019</strain>
        <tissue evidence="6">Blood</tissue>
    </source>
</reference>
<dbReference type="Pfam" id="PF05729">
    <property type="entry name" value="NACHT"/>
    <property type="match status" value="1"/>
</dbReference>
<dbReference type="Proteomes" id="UP000830375">
    <property type="component" value="Unassembled WGS sequence"/>
</dbReference>
<dbReference type="InterPro" id="IPR029495">
    <property type="entry name" value="NACHT-assoc"/>
</dbReference>
<accession>A0ABQ8LPX4</accession>